<evidence type="ECO:0000313" key="9">
    <source>
        <dbReference type="EMBL" id="MBY4797843.1"/>
    </source>
</evidence>
<dbReference type="InterPro" id="IPR006137">
    <property type="entry name" value="NADH_UbQ_OxRdtase-like_20kDa"/>
</dbReference>
<keyword evidence="9" id="KW-0560">Oxidoreductase</keyword>
<dbReference type="EMBL" id="JAIMFO010000006">
    <property type="protein sequence ID" value="MBY4797843.1"/>
    <property type="molecule type" value="Genomic_DNA"/>
</dbReference>
<evidence type="ECO:0000256" key="6">
    <source>
        <dbReference type="ARBA" id="ARBA00023014"/>
    </source>
</evidence>
<evidence type="ECO:0000256" key="1">
    <source>
        <dbReference type="ARBA" id="ARBA00001966"/>
    </source>
</evidence>
<feature type="region of interest" description="Disordered" evidence="7">
    <location>
        <begin position="142"/>
        <end position="211"/>
    </location>
</feature>
<comment type="similarity">
    <text evidence="2">Belongs to the complex I 20 kDa subunit family.</text>
</comment>
<feature type="compositionally biased region" description="Low complexity" evidence="7">
    <location>
        <begin position="153"/>
        <end position="180"/>
    </location>
</feature>
<gene>
    <name evidence="9" type="primary">nuoB</name>
    <name evidence="9" type="ORF">K6V98_05690</name>
</gene>
<name>A0ABS7MLB7_9ACTN</name>
<dbReference type="NCBIfam" id="NF005012">
    <property type="entry name" value="PRK06411.1"/>
    <property type="match status" value="1"/>
</dbReference>
<dbReference type="Proteomes" id="UP000700908">
    <property type="component" value="Unassembled WGS sequence"/>
</dbReference>
<evidence type="ECO:0000313" key="10">
    <source>
        <dbReference type="Proteomes" id="UP000700908"/>
    </source>
</evidence>
<organism evidence="9 10">
    <name type="scientific">Collinsella ureilytica</name>
    <dbReference type="NCBI Taxonomy" id="2869515"/>
    <lineage>
        <taxon>Bacteria</taxon>
        <taxon>Bacillati</taxon>
        <taxon>Actinomycetota</taxon>
        <taxon>Coriobacteriia</taxon>
        <taxon>Coriobacteriales</taxon>
        <taxon>Coriobacteriaceae</taxon>
        <taxon>Collinsella</taxon>
    </lineage>
</organism>
<dbReference type="Pfam" id="PF01058">
    <property type="entry name" value="Oxidored_q6"/>
    <property type="match status" value="1"/>
</dbReference>
<comment type="caution">
    <text evidence="9">The sequence shown here is derived from an EMBL/GenBank/DDBJ whole genome shotgun (WGS) entry which is preliminary data.</text>
</comment>
<evidence type="ECO:0000256" key="5">
    <source>
        <dbReference type="ARBA" id="ARBA00023004"/>
    </source>
</evidence>
<keyword evidence="10" id="KW-1185">Reference proteome</keyword>
<proteinExistence type="inferred from homology"/>
<evidence type="ECO:0000256" key="3">
    <source>
        <dbReference type="ARBA" id="ARBA00022485"/>
    </source>
</evidence>
<protein>
    <submittedName>
        <fullName evidence="9">NADH-quinone oxidoreductase subunit NuoB</fullName>
        <ecNumber evidence="9">1.6.5.11</ecNumber>
    </submittedName>
</protein>
<accession>A0ABS7MLB7</accession>
<dbReference type="PANTHER" id="PTHR42989:SF1">
    <property type="entry name" value="FORMATE HYDROGENLYASE SUBUNIT 7-RELATED"/>
    <property type="match status" value="1"/>
</dbReference>
<keyword evidence="5" id="KW-0408">Iron</keyword>
<evidence type="ECO:0000259" key="8">
    <source>
        <dbReference type="Pfam" id="PF01058"/>
    </source>
</evidence>
<dbReference type="RefSeq" id="WP_222199550.1">
    <property type="nucleotide sequence ID" value="NZ_JAIMFO010000006.1"/>
</dbReference>
<keyword evidence="4" id="KW-0479">Metal-binding</keyword>
<comment type="cofactor">
    <cofactor evidence="1">
        <name>[4Fe-4S] cluster</name>
        <dbReference type="ChEBI" id="CHEBI:49883"/>
    </cofactor>
</comment>
<evidence type="ECO:0000256" key="7">
    <source>
        <dbReference type="SAM" id="MobiDB-lite"/>
    </source>
</evidence>
<dbReference type="EC" id="1.6.5.11" evidence="9"/>
<dbReference type="InterPro" id="IPR052375">
    <property type="entry name" value="Complex_I_20kDa-like"/>
</dbReference>
<dbReference type="GO" id="GO:0016491">
    <property type="term" value="F:oxidoreductase activity"/>
    <property type="evidence" value="ECO:0007669"/>
    <property type="project" value="UniProtKB-KW"/>
</dbReference>
<feature type="compositionally biased region" description="Polar residues" evidence="7">
    <location>
        <begin position="187"/>
        <end position="203"/>
    </location>
</feature>
<sequence length="211" mass="22104">MGYSSKSPWLIHYDGSSCNGCDIEVLDALTPLYDIERFGIVNTGNPKHADIFLVTGSVNHQNISVVKQIYEQMLEPKVVVACGICACTGGVFRDCYNVIGGVDKAIPVDVYAPGCAIRPESIIDAVLEGVRVLDEKADRMRRGLPASGTNEPAVEASAEAVSDVNESAEASTESAAVPEAPTEAPLASTSDANKNACQTTGDDQVQKGGAA</sequence>
<keyword evidence="3" id="KW-0004">4Fe-4S</keyword>
<reference evidence="9 10" key="1">
    <citation type="submission" date="2021-08" db="EMBL/GenBank/DDBJ databases">
        <title>Collinsella faecalis sp. nov. isolated from swine faeces.</title>
        <authorList>
            <person name="Oh B.S."/>
            <person name="Lee J.H."/>
        </authorList>
    </citation>
    <scope>NUCLEOTIDE SEQUENCE [LARGE SCALE GENOMIC DNA]</scope>
    <source>
        <strain evidence="9 10">AGMB00827</strain>
    </source>
</reference>
<dbReference type="SUPFAM" id="SSF56770">
    <property type="entry name" value="HydA/Nqo6-like"/>
    <property type="match status" value="1"/>
</dbReference>
<evidence type="ECO:0000256" key="4">
    <source>
        <dbReference type="ARBA" id="ARBA00022723"/>
    </source>
</evidence>
<feature type="domain" description="NADH:ubiquinone oxidoreductase-like 20kDa subunit" evidence="8">
    <location>
        <begin position="18"/>
        <end position="127"/>
    </location>
</feature>
<dbReference type="Gene3D" id="3.40.50.12280">
    <property type="match status" value="1"/>
</dbReference>
<dbReference type="PANTHER" id="PTHR42989">
    <property type="entry name" value="HYDROGENASE-4 COMPONENT I"/>
    <property type="match status" value="1"/>
</dbReference>
<evidence type="ECO:0000256" key="2">
    <source>
        <dbReference type="ARBA" id="ARBA00009173"/>
    </source>
</evidence>
<keyword evidence="6" id="KW-0411">Iron-sulfur</keyword>